<dbReference type="STRING" id="415015.SAMN05660462_01901"/>
<dbReference type="Proteomes" id="UP000198625">
    <property type="component" value="Unassembled WGS sequence"/>
</dbReference>
<dbReference type="RefSeq" id="WP_342026605.1">
    <property type="nucleotide sequence ID" value="NZ_FNQE01000020.1"/>
</dbReference>
<name>A0A1H3QFJ5_9FIRM</name>
<sequence>MIDMEQVHNFAVKWCDKFRDQKINYIELVDRYMADDCVALGFEMDCGNAFAEKYGKAVNDYEELDKIIDDVKDIKLLGSAIYSRWRYFNHWAYMGEEILEFKNRLWFILALSRLAILTGKNMFIFEGTPKKIRIISNNVCYGPCPEPTDEVEQRITINAEGRVWFSAYVFGDGLGQYKKSRTKNYKIEKIVSEKILNTVANYFSKEYDEVFATDIGDWQMELTNTEDETYKFRGSLCSDFEVDGIDLSDFIRESLEMNDLYVFDGNCKPDKVNKISIEYHRITKINPKQPIGEETEYVTWDYTEQLVVDRESESIEHIQNIGTGCIVSRKYKVEGGVEGLLDGLDAEYLFDNIVGNPSDIVETPNETKDYTITIDFKESPQRVIKGTFDKKGLPDDWAEFAETVFNFMCFYGLGEILNPSVYEKVKRRKGEYIFCSVIFDEGYKSYYYITDDDSIEVGDFVLVTVGNDNHTAVVEVINIEYFSEEDAPLPVNKTKHIIRKCTEGDYHRYKSKRRNPYLPN</sequence>
<evidence type="ECO:0000313" key="1">
    <source>
        <dbReference type="EMBL" id="SDZ11818.1"/>
    </source>
</evidence>
<dbReference type="EMBL" id="FNQE01000020">
    <property type="protein sequence ID" value="SDZ11818.1"/>
    <property type="molecule type" value="Genomic_DNA"/>
</dbReference>
<organism evidence="1 2">
    <name type="scientific">Proteiniborus ethanoligenes</name>
    <dbReference type="NCBI Taxonomy" id="415015"/>
    <lineage>
        <taxon>Bacteria</taxon>
        <taxon>Bacillati</taxon>
        <taxon>Bacillota</taxon>
        <taxon>Clostridia</taxon>
        <taxon>Eubacteriales</taxon>
        <taxon>Proteiniborus</taxon>
    </lineage>
</organism>
<reference evidence="1 2" key="1">
    <citation type="submission" date="2016-10" db="EMBL/GenBank/DDBJ databases">
        <authorList>
            <person name="de Groot N.N."/>
        </authorList>
    </citation>
    <scope>NUCLEOTIDE SEQUENCE [LARGE SCALE GENOMIC DNA]</scope>
    <source>
        <strain evidence="1 2">DSM 21650</strain>
    </source>
</reference>
<dbReference type="AlphaFoldDB" id="A0A1H3QFJ5"/>
<protein>
    <submittedName>
        <fullName evidence="1">Uncharacterized protein</fullName>
    </submittedName>
</protein>
<accession>A0A1H3QFJ5</accession>
<keyword evidence="2" id="KW-1185">Reference proteome</keyword>
<gene>
    <name evidence="1" type="ORF">SAMN05660462_01901</name>
</gene>
<proteinExistence type="predicted"/>
<evidence type="ECO:0000313" key="2">
    <source>
        <dbReference type="Proteomes" id="UP000198625"/>
    </source>
</evidence>